<keyword evidence="3 4" id="KW-0067">ATP-binding</keyword>
<dbReference type="InterPro" id="IPR002698">
    <property type="entry name" value="FTHF_cligase"/>
</dbReference>
<evidence type="ECO:0000313" key="6">
    <source>
        <dbReference type="EMBL" id="KRO25386.1"/>
    </source>
</evidence>
<evidence type="ECO:0000256" key="2">
    <source>
        <dbReference type="ARBA" id="ARBA00022741"/>
    </source>
</evidence>
<dbReference type="EMBL" id="JQCQ01000011">
    <property type="protein sequence ID" value="KRO25386.1"/>
    <property type="molecule type" value="Genomic_DNA"/>
</dbReference>
<comment type="cofactor">
    <cofactor evidence="5">
        <name>Mg(2+)</name>
        <dbReference type="ChEBI" id="CHEBI:18420"/>
    </cofactor>
</comment>
<dbReference type="GO" id="GO:0030272">
    <property type="term" value="F:5-formyltetrahydrofolate cyclo-ligase activity"/>
    <property type="evidence" value="ECO:0007669"/>
    <property type="project" value="UniProtKB-EC"/>
</dbReference>
<evidence type="ECO:0000256" key="4">
    <source>
        <dbReference type="PIRSR" id="PIRSR006806-1"/>
    </source>
</evidence>
<dbReference type="OrthoDB" id="9801938at2"/>
<dbReference type="GO" id="GO:0005524">
    <property type="term" value="F:ATP binding"/>
    <property type="evidence" value="ECO:0007669"/>
    <property type="project" value="UniProtKB-KW"/>
</dbReference>
<dbReference type="RefSeq" id="WP_057799015.1">
    <property type="nucleotide sequence ID" value="NZ_BJZZ01000010.1"/>
</dbReference>
<dbReference type="Proteomes" id="UP000051249">
    <property type="component" value="Unassembled WGS sequence"/>
</dbReference>
<dbReference type="GO" id="GO:0035999">
    <property type="term" value="P:tetrahydrofolate interconversion"/>
    <property type="evidence" value="ECO:0007669"/>
    <property type="project" value="TreeGrafter"/>
</dbReference>
<proteinExistence type="inferred from homology"/>
<name>A0A0R2NQC1_9LACO</name>
<dbReference type="PATRIC" id="fig|480391.4.peg.226"/>
<reference evidence="6 7" key="1">
    <citation type="journal article" date="2015" name="Genome Announc.">
        <title>Expanding the biotechnology potential of lactobacilli through comparative genomics of 213 strains and associated genera.</title>
        <authorList>
            <person name="Sun Z."/>
            <person name="Harris H.M."/>
            <person name="McCann A."/>
            <person name="Guo C."/>
            <person name="Argimon S."/>
            <person name="Zhang W."/>
            <person name="Yang X."/>
            <person name="Jeffery I.B."/>
            <person name="Cooney J.C."/>
            <person name="Kagawa T.F."/>
            <person name="Liu W."/>
            <person name="Song Y."/>
            <person name="Salvetti E."/>
            <person name="Wrobel A."/>
            <person name="Rasinkangas P."/>
            <person name="Parkhill J."/>
            <person name="Rea M.C."/>
            <person name="O'Sullivan O."/>
            <person name="Ritari J."/>
            <person name="Douillard F.P."/>
            <person name="Paul Ross R."/>
            <person name="Yang R."/>
            <person name="Briner A.E."/>
            <person name="Felis G.E."/>
            <person name="de Vos W.M."/>
            <person name="Barrangou R."/>
            <person name="Klaenhammer T.R."/>
            <person name="Caufield P.W."/>
            <person name="Cui Y."/>
            <person name="Zhang H."/>
            <person name="O'Toole P.W."/>
        </authorList>
    </citation>
    <scope>NUCLEOTIDE SEQUENCE [LARGE SCALE GENOMIC DNA]</scope>
    <source>
        <strain evidence="6 7">DSM 23026</strain>
    </source>
</reference>
<feature type="binding site" evidence="4">
    <location>
        <begin position="3"/>
        <end position="7"/>
    </location>
    <ligand>
        <name>ATP</name>
        <dbReference type="ChEBI" id="CHEBI:30616"/>
    </ligand>
</feature>
<feature type="binding site" evidence="4">
    <location>
        <position position="49"/>
    </location>
    <ligand>
        <name>substrate</name>
    </ligand>
</feature>
<evidence type="ECO:0000256" key="1">
    <source>
        <dbReference type="ARBA" id="ARBA00010638"/>
    </source>
</evidence>
<keyword evidence="6" id="KW-0436">Ligase</keyword>
<dbReference type="Gene3D" id="3.40.50.10420">
    <property type="entry name" value="NagB/RpiA/CoA transferase-like"/>
    <property type="match status" value="1"/>
</dbReference>
<gene>
    <name evidence="6" type="ORF">IV88_GL000223</name>
</gene>
<dbReference type="GO" id="GO:0009396">
    <property type="term" value="P:folic acid-containing compound biosynthetic process"/>
    <property type="evidence" value="ECO:0007669"/>
    <property type="project" value="TreeGrafter"/>
</dbReference>
<comment type="catalytic activity">
    <reaction evidence="5">
        <text>(6S)-5-formyl-5,6,7,8-tetrahydrofolate + ATP = (6R)-5,10-methenyltetrahydrofolate + ADP + phosphate</text>
        <dbReference type="Rhea" id="RHEA:10488"/>
        <dbReference type="ChEBI" id="CHEBI:30616"/>
        <dbReference type="ChEBI" id="CHEBI:43474"/>
        <dbReference type="ChEBI" id="CHEBI:57455"/>
        <dbReference type="ChEBI" id="CHEBI:57457"/>
        <dbReference type="ChEBI" id="CHEBI:456216"/>
        <dbReference type="EC" id="6.3.3.2"/>
    </reaction>
</comment>
<dbReference type="PANTHER" id="PTHR23407">
    <property type="entry name" value="ATPASE INHIBITOR/5-FORMYLTETRAHYDROFOLATE CYCLO-LIGASE"/>
    <property type="match status" value="1"/>
</dbReference>
<evidence type="ECO:0000313" key="7">
    <source>
        <dbReference type="Proteomes" id="UP000051249"/>
    </source>
</evidence>
<feature type="binding site" evidence="4">
    <location>
        <begin position="132"/>
        <end position="140"/>
    </location>
    <ligand>
        <name>ATP</name>
        <dbReference type="ChEBI" id="CHEBI:30616"/>
    </ligand>
</feature>
<dbReference type="GO" id="GO:0046872">
    <property type="term" value="F:metal ion binding"/>
    <property type="evidence" value="ECO:0007669"/>
    <property type="project" value="UniProtKB-KW"/>
</dbReference>
<dbReference type="EC" id="6.3.3.2" evidence="5"/>
<keyword evidence="7" id="KW-1185">Reference proteome</keyword>
<dbReference type="AlphaFoldDB" id="A0A0R2NQC1"/>
<dbReference type="NCBIfam" id="TIGR02727">
    <property type="entry name" value="MTHFS_bact"/>
    <property type="match status" value="1"/>
</dbReference>
<evidence type="ECO:0000256" key="5">
    <source>
        <dbReference type="RuleBase" id="RU361279"/>
    </source>
</evidence>
<dbReference type="SUPFAM" id="SSF100950">
    <property type="entry name" value="NagB/RpiA/CoA transferase-like"/>
    <property type="match status" value="1"/>
</dbReference>
<protein>
    <recommendedName>
        <fullName evidence="5">5-formyltetrahydrofolate cyclo-ligase</fullName>
        <ecNumber evidence="5">6.3.3.2</ecNumber>
    </recommendedName>
</protein>
<dbReference type="PROSITE" id="PS01095">
    <property type="entry name" value="GH18_1"/>
    <property type="match status" value="1"/>
</dbReference>
<comment type="similarity">
    <text evidence="1 5">Belongs to the 5-formyltetrahydrofolate cyclo-ligase family.</text>
</comment>
<evidence type="ECO:0000256" key="3">
    <source>
        <dbReference type="ARBA" id="ARBA00022840"/>
    </source>
</evidence>
<feature type="binding site" evidence="4">
    <location>
        <position position="54"/>
    </location>
    <ligand>
        <name>substrate</name>
    </ligand>
</feature>
<dbReference type="InterPro" id="IPR024185">
    <property type="entry name" value="FTHF_cligase-like_sf"/>
</dbReference>
<dbReference type="InterPro" id="IPR001579">
    <property type="entry name" value="Glyco_hydro_18_chit_AS"/>
</dbReference>
<accession>A0A0R2NQC1</accession>
<keyword evidence="5" id="KW-0479">Metal-binding</keyword>
<dbReference type="GO" id="GO:0005975">
    <property type="term" value="P:carbohydrate metabolic process"/>
    <property type="evidence" value="ECO:0007669"/>
    <property type="project" value="InterPro"/>
</dbReference>
<comment type="caution">
    <text evidence="6">The sequence shown here is derived from an EMBL/GenBank/DDBJ whole genome shotgun (WGS) entry which is preliminary data.</text>
</comment>
<organism evidence="6 7">
    <name type="scientific">Pediococcus argentinicus</name>
    <dbReference type="NCBI Taxonomy" id="480391"/>
    <lineage>
        <taxon>Bacteria</taxon>
        <taxon>Bacillati</taxon>
        <taxon>Bacillota</taxon>
        <taxon>Bacilli</taxon>
        <taxon>Lactobacillales</taxon>
        <taxon>Lactobacillaceae</taxon>
        <taxon>Pediococcus</taxon>
    </lineage>
</organism>
<dbReference type="Pfam" id="PF01812">
    <property type="entry name" value="5-FTHF_cyc-lig"/>
    <property type="match status" value="1"/>
</dbReference>
<keyword evidence="5" id="KW-0460">Magnesium</keyword>
<dbReference type="PANTHER" id="PTHR23407:SF1">
    <property type="entry name" value="5-FORMYLTETRAHYDROFOLATE CYCLO-LIGASE"/>
    <property type="match status" value="1"/>
</dbReference>
<dbReference type="GO" id="GO:0004553">
    <property type="term" value="F:hydrolase activity, hydrolyzing O-glycosyl compounds"/>
    <property type="evidence" value="ECO:0007669"/>
    <property type="project" value="InterPro"/>
</dbReference>
<dbReference type="InterPro" id="IPR037171">
    <property type="entry name" value="NagB/RpiA_transferase-like"/>
</dbReference>
<dbReference type="PIRSF" id="PIRSF006806">
    <property type="entry name" value="FTHF_cligase"/>
    <property type="match status" value="1"/>
</dbReference>
<sequence>MNKKDFRVKQISALKEFSTDNRKMESKQILDSLFQSESWKSAQTVATTLSDDLEFDTKPVIQQAQLENKTIVVPRTTIAGRKMFFNALTANTRLERTKFGILEPVGEDTVEPEQIDLIVVPGLGFETKTGFRVGFGAGYYDRYLADYNGKTVGLALTPQLLEKPEWPVDGFDIDLEQIISKDGVVYEK</sequence>
<keyword evidence="2 4" id="KW-0547">Nucleotide-binding</keyword>